<dbReference type="Gene3D" id="1.20.1280.50">
    <property type="match status" value="1"/>
</dbReference>
<proteinExistence type="predicted"/>
<name>A0ABR3A4F5_9AGAR</name>
<dbReference type="InterPro" id="IPR036047">
    <property type="entry name" value="F-box-like_dom_sf"/>
</dbReference>
<gene>
    <name evidence="3" type="ORF">AAF712_004247</name>
</gene>
<accession>A0ABR3A4F5</accession>
<dbReference type="InterPro" id="IPR032675">
    <property type="entry name" value="LRR_dom_sf"/>
</dbReference>
<dbReference type="PROSITE" id="PS50181">
    <property type="entry name" value="FBOX"/>
    <property type="match status" value="1"/>
</dbReference>
<evidence type="ECO:0000313" key="3">
    <source>
        <dbReference type="EMBL" id="KAL0068533.1"/>
    </source>
</evidence>
<dbReference type="InterPro" id="IPR001810">
    <property type="entry name" value="F-box_dom"/>
</dbReference>
<sequence length="575" mass="64811">MASEEGASHTNTALSSDAKTHEHHQGMNLDSGPNTIHPIARIPTEILAEIFSFCTPSDYFQPTVSTVQERLREWLNFTHVCQDWRTIALSTPSLWTSPDFRIPSLSREMLARSKPALLDLRLMDFSIVYSQSPEVACGLLTDALNELGRIRSLELEMFLSSYYNDLGLMEEIMKVLAHPAPSLRSFSLGIFYDQFVGPDRLLSLPRIALGSYPCLTELVLDDCDLPGDSGWLRNLTILKIDCVSRPVRQPPTIAQFVEYLGTMPHLTILELVGYLPCFYSQRPKTHSPPMLLPNLKRLVLTSSILRIASILSYILPPATATICITCYETSRALPDTEEALSIVLAFIADIHGPGTSRRIEALEVCDNDRDANTHGVLIIKTWAAVIDETDDTDDNFTPRPNFRVDLYCNESDIEARDRSLLHIADKILSLVPLGELKTLTYCWLLEPARFLRRHFGSLTSLESITDVRGYHFNKVIATLAEMRSEESTSGVLFPALRQVVLLKITCTARIAADQDEEMWGAFFWHNFEARRNLGGHIPMLVLKRCQNVDVKQVQWLEERGVRVKLLQVDLLEAAN</sequence>
<organism evidence="3 4">
    <name type="scientific">Marasmius tenuissimus</name>
    <dbReference type="NCBI Taxonomy" id="585030"/>
    <lineage>
        <taxon>Eukaryota</taxon>
        <taxon>Fungi</taxon>
        <taxon>Dikarya</taxon>
        <taxon>Basidiomycota</taxon>
        <taxon>Agaricomycotina</taxon>
        <taxon>Agaricomycetes</taxon>
        <taxon>Agaricomycetidae</taxon>
        <taxon>Agaricales</taxon>
        <taxon>Marasmiineae</taxon>
        <taxon>Marasmiaceae</taxon>
        <taxon>Marasmius</taxon>
    </lineage>
</organism>
<keyword evidence="4" id="KW-1185">Reference proteome</keyword>
<dbReference type="Pfam" id="PF12937">
    <property type="entry name" value="F-box-like"/>
    <property type="match status" value="1"/>
</dbReference>
<evidence type="ECO:0000256" key="1">
    <source>
        <dbReference type="SAM" id="MobiDB-lite"/>
    </source>
</evidence>
<dbReference type="EMBL" id="JBBXMP010000017">
    <property type="protein sequence ID" value="KAL0068533.1"/>
    <property type="molecule type" value="Genomic_DNA"/>
</dbReference>
<dbReference type="SUPFAM" id="SSF52047">
    <property type="entry name" value="RNI-like"/>
    <property type="match status" value="1"/>
</dbReference>
<feature type="region of interest" description="Disordered" evidence="1">
    <location>
        <begin position="1"/>
        <end position="35"/>
    </location>
</feature>
<evidence type="ECO:0000313" key="4">
    <source>
        <dbReference type="Proteomes" id="UP001437256"/>
    </source>
</evidence>
<comment type="caution">
    <text evidence="3">The sequence shown here is derived from an EMBL/GenBank/DDBJ whole genome shotgun (WGS) entry which is preliminary data.</text>
</comment>
<feature type="compositionally biased region" description="Polar residues" evidence="1">
    <location>
        <begin position="8"/>
        <end position="17"/>
    </location>
</feature>
<feature type="domain" description="F-box" evidence="2">
    <location>
        <begin position="36"/>
        <end position="87"/>
    </location>
</feature>
<dbReference type="Gene3D" id="3.80.10.10">
    <property type="entry name" value="Ribonuclease Inhibitor"/>
    <property type="match status" value="1"/>
</dbReference>
<protein>
    <recommendedName>
        <fullName evidence="2">F-box domain-containing protein</fullName>
    </recommendedName>
</protein>
<dbReference type="SUPFAM" id="SSF81383">
    <property type="entry name" value="F-box domain"/>
    <property type="match status" value="1"/>
</dbReference>
<dbReference type="Proteomes" id="UP001437256">
    <property type="component" value="Unassembled WGS sequence"/>
</dbReference>
<evidence type="ECO:0000259" key="2">
    <source>
        <dbReference type="PROSITE" id="PS50181"/>
    </source>
</evidence>
<reference evidence="3 4" key="1">
    <citation type="submission" date="2024-05" db="EMBL/GenBank/DDBJ databases">
        <title>A draft genome resource for the thread blight pathogen Marasmius tenuissimus strain MS-2.</title>
        <authorList>
            <person name="Yulfo-Soto G.E."/>
            <person name="Baruah I.K."/>
            <person name="Amoako-Attah I."/>
            <person name="Bukari Y."/>
            <person name="Meinhardt L.W."/>
            <person name="Bailey B.A."/>
            <person name="Cohen S.P."/>
        </authorList>
    </citation>
    <scope>NUCLEOTIDE SEQUENCE [LARGE SCALE GENOMIC DNA]</scope>
    <source>
        <strain evidence="3 4">MS-2</strain>
    </source>
</reference>